<dbReference type="EMBL" id="FORU01000015">
    <property type="protein sequence ID" value="SFJ76747.1"/>
    <property type="molecule type" value="Genomic_DNA"/>
</dbReference>
<accession>A0A1I3U4P1</accession>
<organism evidence="1 2">
    <name type="scientific">Myroides guanonis</name>
    <dbReference type="NCBI Taxonomy" id="1150112"/>
    <lineage>
        <taxon>Bacteria</taxon>
        <taxon>Pseudomonadati</taxon>
        <taxon>Bacteroidota</taxon>
        <taxon>Flavobacteriia</taxon>
        <taxon>Flavobacteriales</taxon>
        <taxon>Flavobacteriaceae</taxon>
        <taxon>Myroides</taxon>
    </lineage>
</organism>
<dbReference type="RefSeq" id="WP_090680673.1">
    <property type="nucleotide sequence ID" value="NZ_FORU01000015.1"/>
</dbReference>
<keyword evidence="2" id="KW-1185">Reference proteome</keyword>
<name>A0A1I3U4P1_9FLAO</name>
<reference evidence="2" key="1">
    <citation type="submission" date="2016-10" db="EMBL/GenBank/DDBJ databases">
        <authorList>
            <person name="Varghese N."/>
            <person name="Submissions S."/>
        </authorList>
    </citation>
    <scope>NUCLEOTIDE SEQUENCE [LARGE SCALE GENOMIC DNA]</scope>
    <source>
        <strain evidence="2">DSM 26542</strain>
    </source>
</reference>
<evidence type="ECO:0000313" key="2">
    <source>
        <dbReference type="Proteomes" id="UP000243887"/>
    </source>
</evidence>
<dbReference type="OrthoDB" id="5333016at2"/>
<dbReference type="AlphaFoldDB" id="A0A1I3U4P1"/>
<gene>
    <name evidence="1" type="ORF">SAMN04487893_11586</name>
</gene>
<evidence type="ECO:0000313" key="1">
    <source>
        <dbReference type="EMBL" id="SFJ76747.1"/>
    </source>
</evidence>
<sequence length="218" mass="25595">MMKGIFLMLIILCCSCNIKKEITYNRYYSKDNSMLMMLNKDSTFVIQDKMSLFSSNGTILGKYYLNEKGNLCIDDLIERLKLPYLIIQKPQNNDELKIVVNIEEVVFSNIKVFIYTKDNEFFLGSIDKQGETEFSYKGESIESIKVLFKYDKSIGYIYNSNYDTASTESIDIKKGYNEIRMNLNSYFFDLKDTYEIDKRCFKIRRSFCCKSSIRNSSI</sequence>
<proteinExistence type="predicted"/>
<dbReference type="Proteomes" id="UP000243887">
    <property type="component" value="Unassembled WGS sequence"/>
</dbReference>
<protein>
    <submittedName>
        <fullName evidence="1">Uncharacterized protein</fullName>
    </submittedName>
</protein>